<sequence length="125" mass="14731">MIARTEDSFITRRWISEKLRRSERWVQQHWNKTTEECYTQFGSGRPEILTQDSKNIITSANGISGSSCRKVTREISEKTGQRVCHVTVYRERYRQGLKPFHVIAKPLKTNTQIEDRKWLAKFVAD</sequence>
<gene>
    <name evidence="1" type="ORF">KQP761_LOCUS8099</name>
</gene>
<reference evidence="1" key="1">
    <citation type="submission" date="2021-02" db="EMBL/GenBank/DDBJ databases">
        <authorList>
            <person name="Nowell W R."/>
        </authorList>
    </citation>
    <scope>NUCLEOTIDE SEQUENCE</scope>
</reference>
<organism evidence="1 2">
    <name type="scientific">Rotaria magnacalcarata</name>
    <dbReference type="NCBI Taxonomy" id="392030"/>
    <lineage>
        <taxon>Eukaryota</taxon>
        <taxon>Metazoa</taxon>
        <taxon>Spiralia</taxon>
        <taxon>Gnathifera</taxon>
        <taxon>Rotifera</taxon>
        <taxon>Eurotatoria</taxon>
        <taxon>Bdelloidea</taxon>
        <taxon>Philodinida</taxon>
        <taxon>Philodinidae</taxon>
        <taxon>Rotaria</taxon>
    </lineage>
</organism>
<dbReference type="AlphaFoldDB" id="A0A815IP47"/>
<dbReference type="EMBL" id="CAJNOW010002983">
    <property type="protein sequence ID" value="CAF1368481.1"/>
    <property type="molecule type" value="Genomic_DNA"/>
</dbReference>
<comment type="caution">
    <text evidence="1">The sequence shown here is derived from an EMBL/GenBank/DDBJ whole genome shotgun (WGS) entry which is preliminary data.</text>
</comment>
<dbReference type="Proteomes" id="UP000663834">
    <property type="component" value="Unassembled WGS sequence"/>
</dbReference>
<protein>
    <recommendedName>
        <fullName evidence="3">Transposase</fullName>
    </recommendedName>
</protein>
<proteinExistence type="predicted"/>
<evidence type="ECO:0008006" key="3">
    <source>
        <dbReference type="Google" id="ProtNLM"/>
    </source>
</evidence>
<evidence type="ECO:0000313" key="2">
    <source>
        <dbReference type="Proteomes" id="UP000663834"/>
    </source>
</evidence>
<dbReference type="OrthoDB" id="10001003at2759"/>
<name>A0A815IP47_9BILA</name>
<evidence type="ECO:0000313" key="1">
    <source>
        <dbReference type="EMBL" id="CAF1368481.1"/>
    </source>
</evidence>
<accession>A0A815IP47</accession>